<comment type="caution">
    <text evidence="1">The sequence shown here is derived from an EMBL/GenBank/DDBJ whole genome shotgun (WGS) entry which is preliminary data.</text>
</comment>
<evidence type="ECO:0000313" key="2">
    <source>
        <dbReference type="Proteomes" id="UP000315783"/>
    </source>
</evidence>
<sequence>MKLSVLFVPTCQSDAHMGAAVNHCHLASVVQRDCFLADRLVQLTPDQQQSVSHLRRRPVFYTVSRGLPSCVLCLIRGAENAFTVTSSTSFNLTISMGWKYMSCAAAFTTRTNRDLEISEAYCSYCYLFQYPFVANKFQGTSLRSGGQDHVAYKPDAVTVLRRTSLFCARCSPRI</sequence>
<reference evidence="1 2" key="1">
    <citation type="journal article" date="2019" name="Appl. Microbiol. Biotechnol.">
        <title>Genome sequence of Isaria javanica and comparative genome analysis insights into family S53 peptidase evolution in fungal entomopathogens.</title>
        <authorList>
            <person name="Lin R."/>
            <person name="Zhang X."/>
            <person name="Xin B."/>
            <person name="Zou M."/>
            <person name="Gao Y."/>
            <person name="Qin F."/>
            <person name="Hu Q."/>
            <person name="Xie B."/>
            <person name="Cheng X."/>
        </authorList>
    </citation>
    <scope>NUCLEOTIDE SEQUENCE [LARGE SCALE GENOMIC DNA]</scope>
    <source>
        <strain evidence="1 2">IJ1G</strain>
    </source>
</reference>
<evidence type="ECO:0000313" key="1">
    <source>
        <dbReference type="EMBL" id="TQV92949.1"/>
    </source>
</evidence>
<proteinExistence type="predicted"/>
<dbReference type="EMBL" id="SPUK01000013">
    <property type="protein sequence ID" value="TQV92949.1"/>
    <property type="molecule type" value="Genomic_DNA"/>
</dbReference>
<organism evidence="1 2">
    <name type="scientific">Cordyceps javanica</name>
    <dbReference type="NCBI Taxonomy" id="43265"/>
    <lineage>
        <taxon>Eukaryota</taxon>
        <taxon>Fungi</taxon>
        <taxon>Dikarya</taxon>
        <taxon>Ascomycota</taxon>
        <taxon>Pezizomycotina</taxon>
        <taxon>Sordariomycetes</taxon>
        <taxon>Hypocreomycetidae</taxon>
        <taxon>Hypocreales</taxon>
        <taxon>Cordycipitaceae</taxon>
        <taxon>Cordyceps</taxon>
    </lineage>
</organism>
<accession>A0A545UU19</accession>
<name>A0A545UU19_9HYPO</name>
<dbReference type="Proteomes" id="UP000315783">
    <property type="component" value="Unassembled WGS sequence"/>
</dbReference>
<gene>
    <name evidence="1" type="ORF">IF1G_08252</name>
</gene>
<protein>
    <submittedName>
        <fullName evidence="1">Uncharacterized protein</fullName>
    </submittedName>
</protein>
<dbReference type="AlphaFoldDB" id="A0A545UU19"/>
<keyword evidence="2" id="KW-1185">Reference proteome</keyword>